<dbReference type="PROSITE" id="PS50888">
    <property type="entry name" value="BHLH"/>
    <property type="match status" value="1"/>
</dbReference>
<sequence length="197" mass="22275">MFPLPTCTQSTDLLPNPSISLANYAQKLNLATPDGIVANNNDEDAIMSELYQDSEGRPLTNGVFELTSVGVEDFRKNTKAIATEKQRRAHLNDTYAALRSLVPNPSKHDRVSVVGDAIRYIEELKRVVNELKFLVDKKICAKETIKQPKMEDGLEIKERKTENIDDHQPYNGSLSLRSSWLNRKSKNTEVLADWQMT</sequence>
<dbReference type="AlphaFoldDB" id="A0AAV3NLB0"/>
<dbReference type="PANTHER" id="PTHR46834:SF1">
    <property type="entry name" value="TRANSCRIPTION FACTOR BHLH10"/>
    <property type="match status" value="1"/>
</dbReference>
<dbReference type="GO" id="GO:0046983">
    <property type="term" value="F:protein dimerization activity"/>
    <property type="evidence" value="ECO:0007669"/>
    <property type="project" value="InterPro"/>
</dbReference>
<dbReference type="InterPro" id="IPR011598">
    <property type="entry name" value="bHLH_dom"/>
</dbReference>
<name>A0AAV3NLB0_LITER</name>
<feature type="domain" description="BHLH" evidence="5">
    <location>
        <begin position="75"/>
        <end position="124"/>
    </location>
</feature>
<evidence type="ECO:0000259" key="5">
    <source>
        <dbReference type="PROSITE" id="PS50888"/>
    </source>
</evidence>
<dbReference type="EMBL" id="BAABME010000150">
    <property type="protein sequence ID" value="GAA0140139.1"/>
    <property type="molecule type" value="Genomic_DNA"/>
</dbReference>
<dbReference type="SUPFAM" id="SSF47459">
    <property type="entry name" value="HLH, helix-loop-helix DNA-binding domain"/>
    <property type="match status" value="1"/>
</dbReference>
<comment type="subcellular location">
    <subcellularLocation>
        <location evidence="1">Nucleus</location>
    </subcellularLocation>
</comment>
<protein>
    <recommendedName>
        <fullName evidence="5">BHLH domain-containing protein</fullName>
    </recommendedName>
</protein>
<dbReference type="GO" id="GO:0048658">
    <property type="term" value="P:anther wall tapetum development"/>
    <property type="evidence" value="ECO:0007669"/>
    <property type="project" value="InterPro"/>
</dbReference>
<dbReference type="PANTHER" id="PTHR46834">
    <property type="entry name" value="TRANSCRIPTION FACTOR BHLH91"/>
    <property type="match status" value="1"/>
</dbReference>
<proteinExistence type="predicted"/>
<gene>
    <name evidence="6" type="ORF">LIER_01548</name>
</gene>
<dbReference type="InterPro" id="IPR045896">
    <property type="entry name" value="MYC1-like_bHLH"/>
</dbReference>
<dbReference type="CDD" id="cd18918">
    <property type="entry name" value="bHLH_AtMYC1_like"/>
    <property type="match status" value="1"/>
</dbReference>
<evidence type="ECO:0000313" key="7">
    <source>
        <dbReference type="Proteomes" id="UP001454036"/>
    </source>
</evidence>
<evidence type="ECO:0000256" key="3">
    <source>
        <dbReference type="ARBA" id="ARBA00023163"/>
    </source>
</evidence>
<dbReference type="Pfam" id="PF00010">
    <property type="entry name" value="HLH"/>
    <property type="match status" value="1"/>
</dbReference>
<dbReference type="InterPro" id="IPR045895">
    <property type="entry name" value="bHLH91-like"/>
</dbReference>
<evidence type="ECO:0000256" key="1">
    <source>
        <dbReference type="ARBA" id="ARBA00004123"/>
    </source>
</evidence>
<evidence type="ECO:0000256" key="2">
    <source>
        <dbReference type="ARBA" id="ARBA00023015"/>
    </source>
</evidence>
<keyword evidence="4" id="KW-0539">Nucleus</keyword>
<comment type="caution">
    <text evidence="6">The sequence shown here is derived from an EMBL/GenBank/DDBJ whole genome shotgun (WGS) entry which is preliminary data.</text>
</comment>
<keyword evidence="3" id="KW-0804">Transcription</keyword>
<evidence type="ECO:0000313" key="6">
    <source>
        <dbReference type="EMBL" id="GAA0140139.1"/>
    </source>
</evidence>
<keyword evidence="7" id="KW-1185">Reference proteome</keyword>
<accession>A0AAV3NLB0</accession>
<dbReference type="Gene3D" id="4.10.280.10">
    <property type="entry name" value="Helix-loop-helix DNA-binding domain"/>
    <property type="match status" value="1"/>
</dbReference>
<dbReference type="GO" id="GO:0005634">
    <property type="term" value="C:nucleus"/>
    <property type="evidence" value="ECO:0007669"/>
    <property type="project" value="UniProtKB-SubCell"/>
</dbReference>
<keyword evidence="2" id="KW-0805">Transcription regulation</keyword>
<dbReference type="SMART" id="SM00353">
    <property type="entry name" value="HLH"/>
    <property type="match status" value="1"/>
</dbReference>
<dbReference type="GO" id="GO:0006355">
    <property type="term" value="P:regulation of DNA-templated transcription"/>
    <property type="evidence" value="ECO:0007669"/>
    <property type="project" value="InterPro"/>
</dbReference>
<evidence type="ECO:0000256" key="4">
    <source>
        <dbReference type="ARBA" id="ARBA00023242"/>
    </source>
</evidence>
<reference evidence="6 7" key="1">
    <citation type="submission" date="2024-01" db="EMBL/GenBank/DDBJ databases">
        <title>The complete chloroplast genome sequence of Lithospermum erythrorhizon: insights into the phylogenetic relationship among Boraginaceae species and the maternal lineages of purple gromwells.</title>
        <authorList>
            <person name="Okada T."/>
            <person name="Watanabe K."/>
        </authorList>
    </citation>
    <scope>NUCLEOTIDE SEQUENCE [LARGE SCALE GENOMIC DNA]</scope>
</reference>
<organism evidence="6 7">
    <name type="scientific">Lithospermum erythrorhizon</name>
    <name type="common">Purple gromwell</name>
    <name type="synonym">Lithospermum officinale var. erythrorhizon</name>
    <dbReference type="NCBI Taxonomy" id="34254"/>
    <lineage>
        <taxon>Eukaryota</taxon>
        <taxon>Viridiplantae</taxon>
        <taxon>Streptophyta</taxon>
        <taxon>Embryophyta</taxon>
        <taxon>Tracheophyta</taxon>
        <taxon>Spermatophyta</taxon>
        <taxon>Magnoliopsida</taxon>
        <taxon>eudicotyledons</taxon>
        <taxon>Gunneridae</taxon>
        <taxon>Pentapetalae</taxon>
        <taxon>asterids</taxon>
        <taxon>lamiids</taxon>
        <taxon>Boraginales</taxon>
        <taxon>Boraginaceae</taxon>
        <taxon>Boraginoideae</taxon>
        <taxon>Lithospermeae</taxon>
        <taxon>Lithospermum</taxon>
    </lineage>
</organism>
<dbReference type="InterPro" id="IPR036638">
    <property type="entry name" value="HLH_DNA-bd_sf"/>
</dbReference>
<dbReference type="Proteomes" id="UP001454036">
    <property type="component" value="Unassembled WGS sequence"/>
</dbReference>